<sequence length="185" mass="21902">MSENNFIEEIKDEEIKFIADRMLGKLVKWLRILGFDTTYPSFDDDLSLILTARQEGRILLTRDANLIKRRNICDFLFIESDHWGEQLLGIIKGLKLKIDFNSKIFSRCSLCNTPTKDIDKKEVKNYVPPYVFLTQNKFVYCPSCKKYYWRGTHWQRMTQKIQKLSLNELGSDSKRMNKKLPSDFD</sequence>
<organism evidence="2">
    <name type="scientific">marine sediment metagenome</name>
    <dbReference type="NCBI Taxonomy" id="412755"/>
    <lineage>
        <taxon>unclassified sequences</taxon>
        <taxon>metagenomes</taxon>
        <taxon>ecological metagenomes</taxon>
    </lineage>
</organism>
<accession>X0ZTU7</accession>
<evidence type="ECO:0000259" key="1">
    <source>
        <dbReference type="Pfam" id="PF01927"/>
    </source>
</evidence>
<evidence type="ECO:0000313" key="2">
    <source>
        <dbReference type="EMBL" id="GAG61427.1"/>
    </source>
</evidence>
<feature type="domain" description="Mut7-C RNAse" evidence="1">
    <location>
        <begin position="16"/>
        <end position="160"/>
    </location>
</feature>
<dbReference type="PANTHER" id="PTHR39081:SF1">
    <property type="entry name" value="MUT7-C RNASE DOMAIN-CONTAINING PROTEIN"/>
    <property type="match status" value="1"/>
</dbReference>
<dbReference type="Pfam" id="PF01927">
    <property type="entry name" value="Mut7-C"/>
    <property type="match status" value="1"/>
</dbReference>
<dbReference type="EMBL" id="BART01006321">
    <property type="protein sequence ID" value="GAG61427.1"/>
    <property type="molecule type" value="Genomic_DNA"/>
</dbReference>
<comment type="caution">
    <text evidence="2">The sequence shown here is derived from an EMBL/GenBank/DDBJ whole genome shotgun (WGS) entry which is preliminary data.</text>
</comment>
<gene>
    <name evidence="2" type="ORF">S01H4_14415</name>
</gene>
<name>X0ZTU7_9ZZZZ</name>
<protein>
    <recommendedName>
        <fullName evidence="1">Mut7-C RNAse domain-containing protein</fullName>
    </recommendedName>
</protein>
<dbReference type="PANTHER" id="PTHR39081">
    <property type="entry name" value="MUT7-C DOMAIN-CONTAINING PROTEIN"/>
    <property type="match status" value="1"/>
</dbReference>
<dbReference type="InterPro" id="IPR002782">
    <property type="entry name" value="Mut7-C_RNAse_dom"/>
</dbReference>
<proteinExistence type="predicted"/>
<reference evidence="2" key="1">
    <citation type="journal article" date="2014" name="Front. Microbiol.">
        <title>High frequency of phylogenetically diverse reductive dehalogenase-homologous genes in deep subseafloor sedimentary metagenomes.</title>
        <authorList>
            <person name="Kawai M."/>
            <person name="Futagami T."/>
            <person name="Toyoda A."/>
            <person name="Takaki Y."/>
            <person name="Nishi S."/>
            <person name="Hori S."/>
            <person name="Arai W."/>
            <person name="Tsubouchi T."/>
            <person name="Morono Y."/>
            <person name="Uchiyama I."/>
            <person name="Ito T."/>
            <person name="Fujiyama A."/>
            <person name="Inagaki F."/>
            <person name="Takami H."/>
        </authorList>
    </citation>
    <scope>NUCLEOTIDE SEQUENCE</scope>
    <source>
        <strain evidence="2">Expedition CK06-06</strain>
    </source>
</reference>
<dbReference type="AlphaFoldDB" id="X0ZTU7"/>